<dbReference type="Proteomes" id="UP000318138">
    <property type="component" value="Chromosome"/>
</dbReference>
<evidence type="ECO:0000313" key="9">
    <source>
        <dbReference type="Proteomes" id="UP000318138"/>
    </source>
</evidence>
<sequence length="418" mass="45900">MKNSLKVARWEFKRNVKNKSFLISLFLTPVIFIVFATLPTLLSNLGGDDETPIDLYVSDSANVWEEQLAPYVNSTGLDWNVTVGTDSPEEWQEVVEETDRASVFLQLDESAISEGQVNYYTTEATPDSFAVDVQLLAQPLQQVSLQEAGLSDEQMAVVASGVQFNATELSSEQEQAAEPVADPGLAETDPFTRLVPGAFAGLILFSIVMTGMMIFQSASQEKKEKVSEIVLSSLSPSDLMQGKIIGYFWLGMVQVGVWMLIAIPFVLWRFSDLPILENLFVPELALLIVIALLGYLFFAALFVGLGATIEDMSSTSNFQGLIMMLPFSPLLLIGPILSDPSGLVAQIGTFIPFTSPAVLIVRLSLLEEWPWVEIGIAIALLAVVVWLVMKLAGKIFEVGILLYGKNASMGEMIKWLRQ</sequence>
<feature type="transmembrane region" description="Helical" evidence="6">
    <location>
        <begin position="21"/>
        <end position="42"/>
    </location>
</feature>
<keyword evidence="4 6" id="KW-1133">Transmembrane helix</keyword>
<protein>
    <submittedName>
        <fullName evidence="8">ABC transporter permease</fullName>
    </submittedName>
</protein>
<dbReference type="KEGG" id="psua:FLK61_24090"/>
<dbReference type="InterPro" id="IPR051449">
    <property type="entry name" value="ABC-2_transporter_component"/>
</dbReference>
<keyword evidence="5 6" id="KW-0472">Membrane</keyword>
<feature type="transmembrane region" description="Helical" evidence="6">
    <location>
        <begin position="284"/>
        <end position="306"/>
    </location>
</feature>
<keyword evidence="2" id="KW-1003">Cell membrane</keyword>
<dbReference type="EMBL" id="CP041372">
    <property type="protein sequence ID" value="QKS69870.1"/>
    <property type="molecule type" value="Genomic_DNA"/>
</dbReference>
<dbReference type="InterPro" id="IPR013525">
    <property type="entry name" value="ABC2_TM"/>
</dbReference>
<evidence type="ECO:0000259" key="7">
    <source>
        <dbReference type="Pfam" id="PF12698"/>
    </source>
</evidence>
<dbReference type="RefSeq" id="WP_176007915.1">
    <property type="nucleotide sequence ID" value="NZ_CP041372.2"/>
</dbReference>
<evidence type="ECO:0000256" key="2">
    <source>
        <dbReference type="ARBA" id="ARBA00022475"/>
    </source>
</evidence>
<feature type="domain" description="ABC-2 type transporter transmembrane" evidence="7">
    <location>
        <begin position="19"/>
        <end position="390"/>
    </location>
</feature>
<dbReference type="PANTHER" id="PTHR30294:SF29">
    <property type="entry name" value="MULTIDRUG ABC TRANSPORTER PERMEASE YBHS-RELATED"/>
    <property type="match status" value="1"/>
</dbReference>
<reference evidence="9" key="1">
    <citation type="submission" date="2019-07" db="EMBL/GenBank/DDBJ databases">
        <title>Bacillus alkalisoli sp. nov. isolated from saline soil.</title>
        <authorList>
            <person name="Sun J.-Q."/>
            <person name="Xu L."/>
        </authorList>
    </citation>
    <scope>NUCLEOTIDE SEQUENCE [LARGE SCALE GENOMIC DNA]</scope>
    <source>
        <strain evidence="9">M4U3P1</strain>
    </source>
</reference>
<keyword evidence="3 6" id="KW-0812">Transmembrane</keyword>
<proteinExistence type="predicted"/>
<organism evidence="8 9">
    <name type="scientific">Paenalkalicoccus suaedae</name>
    <dbReference type="NCBI Taxonomy" id="2592382"/>
    <lineage>
        <taxon>Bacteria</taxon>
        <taxon>Bacillati</taxon>
        <taxon>Bacillota</taxon>
        <taxon>Bacilli</taxon>
        <taxon>Bacillales</taxon>
        <taxon>Bacillaceae</taxon>
        <taxon>Paenalkalicoccus</taxon>
    </lineage>
</organism>
<accession>A0A859FAD7</accession>
<comment type="subcellular location">
    <subcellularLocation>
        <location evidence="1">Cell membrane</location>
        <topology evidence="1">Multi-pass membrane protein</topology>
    </subcellularLocation>
</comment>
<evidence type="ECO:0000256" key="1">
    <source>
        <dbReference type="ARBA" id="ARBA00004651"/>
    </source>
</evidence>
<feature type="transmembrane region" description="Helical" evidence="6">
    <location>
        <begin position="370"/>
        <end position="389"/>
    </location>
</feature>
<dbReference type="GO" id="GO:0140359">
    <property type="term" value="F:ABC-type transporter activity"/>
    <property type="evidence" value="ECO:0007669"/>
    <property type="project" value="InterPro"/>
</dbReference>
<feature type="transmembrane region" description="Helical" evidence="6">
    <location>
        <begin position="244"/>
        <end position="268"/>
    </location>
</feature>
<evidence type="ECO:0000256" key="4">
    <source>
        <dbReference type="ARBA" id="ARBA00022989"/>
    </source>
</evidence>
<gene>
    <name evidence="8" type="ORF">FLK61_24090</name>
</gene>
<evidence type="ECO:0000256" key="6">
    <source>
        <dbReference type="SAM" id="Phobius"/>
    </source>
</evidence>
<evidence type="ECO:0000313" key="8">
    <source>
        <dbReference type="EMBL" id="QKS69870.1"/>
    </source>
</evidence>
<feature type="transmembrane region" description="Helical" evidence="6">
    <location>
        <begin position="194"/>
        <end position="215"/>
    </location>
</feature>
<evidence type="ECO:0000256" key="3">
    <source>
        <dbReference type="ARBA" id="ARBA00022692"/>
    </source>
</evidence>
<dbReference type="Pfam" id="PF12698">
    <property type="entry name" value="ABC2_membrane_3"/>
    <property type="match status" value="1"/>
</dbReference>
<feature type="transmembrane region" description="Helical" evidence="6">
    <location>
        <begin position="318"/>
        <end position="337"/>
    </location>
</feature>
<dbReference type="AlphaFoldDB" id="A0A859FAD7"/>
<feature type="transmembrane region" description="Helical" evidence="6">
    <location>
        <begin position="343"/>
        <end position="363"/>
    </location>
</feature>
<name>A0A859FAD7_9BACI</name>
<evidence type="ECO:0000256" key="5">
    <source>
        <dbReference type="ARBA" id="ARBA00023136"/>
    </source>
</evidence>
<dbReference type="PANTHER" id="PTHR30294">
    <property type="entry name" value="MEMBRANE COMPONENT OF ABC TRANSPORTER YHHJ-RELATED"/>
    <property type="match status" value="1"/>
</dbReference>
<keyword evidence="9" id="KW-1185">Reference proteome</keyword>
<dbReference type="GO" id="GO:0005886">
    <property type="term" value="C:plasma membrane"/>
    <property type="evidence" value="ECO:0007669"/>
    <property type="project" value="UniProtKB-SubCell"/>
</dbReference>